<dbReference type="EMBL" id="JBAHYK010000062">
    <property type="protein sequence ID" value="KAL0579355.1"/>
    <property type="molecule type" value="Genomic_DNA"/>
</dbReference>
<comment type="caution">
    <text evidence="1">The sequence shown here is derived from an EMBL/GenBank/DDBJ whole genome shotgun (WGS) entry which is preliminary data.</text>
</comment>
<keyword evidence="2" id="KW-1185">Reference proteome</keyword>
<evidence type="ECO:0000313" key="1">
    <source>
        <dbReference type="EMBL" id="KAL0579355.1"/>
    </source>
</evidence>
<proteinExistence type="predicted"/>
<dbReference type="Proteomes" id="UP001465976">
    <property type="component" value="Unassembled WGS sequence"/>
</dbReference>
<reference evidence="1 2" key="1">
    <citation type="submission" date="2024-02" db="EMBL/GenBank/DDBJ databases">
        <title>A draft genome for the cacao thread blight pathogen Marasmius crinis-equi.</title>
        <authorList>
            <person name="Cohen S.P."/>
            <person name="Baruah I.K."/>
            <person name="Amoako-Attah I."/>
            <person name="Bukari Y."/>
            <person name="Meinhardt L.W."/>
            <person name="Bailey B.A."/>
        </authorList>
    </citation>
    <scope>NUCLEOTIDE SEQUENCE [LARGE SCALE GENOMIC DNA]</scope>
    <source>
        <strain evidence="1 2">GH-76</strain>
    </source>
</reference>
<gene>
    <name evidence="1" type="ORF">V5O48_002631</name>
</gene>
<protein>
    <submittedName>
        <fullName evidence="1">Uncharacterized protein</fullName>
    </submittedName>
</protein>
<accession>A0ABR3FVU6</accession>
<name>A0ABR3FVU6_9AGAR</name>
<sequence>MPSITHRLRQLDYIRPNLRVLELEHCWAPNSTGPSLNISFPRLRLLIISSTFVGVTSLVPHLTFPATTNVRVTSSNISDSDFHVLVSWVAQCFSGSSSKKRRMEDLELSLRKNGLAGIMLSTWPDSSGERHGRESSQFSLKLRVGDTTNSQESRIARLLSVLPLGELQRLTYCFPSNEPRSLLRSFQALPNLHTIQPVGEDFFKKTLDVLTENQDSGRQTSVVSLSLYVSDMVVTFPALRRIVLESLNFPRGLRSRFWQPDLWPGRFVEALRARSNRGAPLPTVVLKNCVDVDTKHIEELRGSNIEVSIVD</sequence>
<evidence type="ECO:0000313" key="2">
    <source>
        <dbReference type="Proteomes" id="UP001465976"/>
    </source>
</evidence>
<organism evidence="1 2">
    <name type="scientific">Marasmius crinis-equi</name>
    <dbReference type="NCBI Taxonomy" id="585013"/>
    <lineage>
        <taxon>Eukaryota</taxon>
        <taxon>Fungi</taxon>
        <taxon>Dikarya</taxon>
        <taxon>Basidiomycota</taxon>
        <taxon>Agaricomycotina</taxon>
        <taxon>Agaricomycetes</taxon>
        <taxon>Agaricomycetidae</taxon>
        <taxon>Agaricales</taxon>
        <taxon>Marasmiineae</taxon>
        <taxon>Marasmiaceae</taxon>
        <taxon>Marasmius</taxon>
    </lineage>
</organism>